<name>A0ABZ0CQZ2_9BURK</name>
<dbReference type="EMBL" id="CP136336">
    <property type="protein sequence ID" value="WOB07399.1"/>
    <property type="molecule type" value="Genomic_DNA"/>
</dbReference>
<evidence type="ECO:0008006" key="3">
    <source>
        <dbReference type="Google" id="ProtNLM"/>
    </source>
</evidence>
<accession>A0ABZ0CQZ2</accession>
<protein>
    <recommendedName>
        <fullName evidence="3">Aminoglycoside phosphotransferase domain-containing protein</fullName>
    </recommendedName>
</protein>
<keyword evidence="2" id="KW-1185">Reference proteome</keyword>
<sequence>MSPKIPTSAEQLDFLRAQLALGGVCRLVETHSSWVLLGTQHVYKVKKPACSTLFDFSTPQARARNAREETRLNRRLAADVYLGVLALQWDGSLLHLVPEEARNPAMATLDSVVWMKRLPDDAMVNTLLICGSLTPRHVNALMDVLVPFYRRADPAPCSGLAYVSHLRREQAVNREVLCRPAFALPIAPTVLDRLDDALTLHEATIRQRAGRLVDGHGDLRPEHVCMLDPPVVIDALEFNARLRQIDPFDELAYLGLECTMAGAPWVAGQLETLARQALADEPPAPLWHLYAALRAALRARLCAAHLLDEHPRTPDRWLPLAQRYLVQIAMELKGMRATS</sequence>
<dbReference type="InterPro" id="IPR011009">
    <property type="entry name" value="Kinase-like_dom_sf"/>
</dbReference>
<dbReference type="SUPFAM" id="SSF56112">
    <property type="entry name" value="Protein kinase-like (PK-like)"/>
    <property type="match status" value="1"/>
</dbReference>
<dbReference type="RefSeq" id="WP_316700067.1">
    <property type="nucleotide sequence ID" value="NZ_CP136336.1"/>
</dbReference>
<dbReference type="Proteomes" id="UP001303946">
    <property type="component" value="Chromosome"/>
</dbReference>
<evidence type="ECO:0000313" key="2">
    <source>
        <dbReference type="Proteomes" id="UP001303946"/>
    </source>
</evidence>
<proteinExistence type="predicted"/>
<organism evidence="1 2">
    <name type="scientific">Piscinibacter gummiphilus</name>
    <dbReference type="NCBI Taxonomy" id="946333"/>
    <lineage>
        <taxon>Bacteria</taxon>
        <taxon>Pseudomonadati</taxon>
        <taxon>Pseudomonadota</taxon>
        <taxon>Betaproteobacteria</taxon>
        <taxon>Burkholderiales</taxon>
        <taxon>Sphaerotilaceae</taxon>
        <taxon>Piscinibacter</taxon>
    </lineage>
</organism>
<reference evidence="1 2" key="1">
    <citation type="submission" date="2023-10" db="EMBL/GenBank/DDBJ databases">
        <title>Bacteria for the degradation of biodegradable plastic PBAT(Polybutylene adipate terephthalate).</title>
        <authorList>
            <person name="Weon H.-Y."/>
            <person name="Yeon J."/>
        </authorList>
    </citation>
    <scope>NUCLEOTIDE SEQUENCE [LARGE SCALE GENOMIC DNA]</scope>
    <source>
        <strain evidence="1 2">SBD 7-3</strain>
    </source>
</reference>
<evidence type="ECO:0000313" key="1">
    <source>
        <dbReference type="EMBL" id="WOB07399.1"/>
    </source>
</evidence>
<gene>
    <name evidence="1" type="ORF">RXV79_21085</name>
</gene>